<dbReference type="OrthoDB" id="9812701at2"/>
<feature type="transmembrane region" description="Helical" evidence="7">
    <location>
        <begin position="201"/>
        <end position="228"/>
    </location>
</feature>
<keyword evidence="10" id="KW-1185">Reference proteome</keyword>
<dbReference type="PANTHER" id="PTHR43386:SF1">
    <property type="entry name" value="D,D-DIPEPTIDE TRANSPORT SYSTEM PERMEASE PROTEIN DDPC-RELATED"/>
    <property type="match status" value="1"/>
</dbReference>
<sequence>MSTYQIAGALRGGRRRVAVADPVMTAAGCVVALVVLVALLAPLIAPYDPNAVDPAAVYAGPSGAHWLGTDDTGRDILSRLIHGARPSLIAPAAVVLLATAAGTTLAIAAAWAGGWVDRVISGVLDVIFGFPGLIMAVVAATIFGPGLLVPVLAMSIAYVPLIARVLRNSALKERNLPYIAALQLLGTPTWRIWLRHLLPNLLPIVTVQATVGFGYALLDIAAISFIGLGAQPPQAEWGLMVSSGYPGILSGQAGQVLYSGITIVVIVIAFNLLGSGLSRKLLGEGL</sequence>
<feature type="domain" description="ABC transmembrane type-1" evidence="8">
    <location>
        <begin position="84"/>
        <end position="274"/>
    </location>
</feature>
<evidence type="ECO:0000256" key="2">
    <source>
        <dbReference type="ARBA" id="ARBA00022448"/>
    </source>
</evidence>
<keyword evidence="4 7" id="KW-0812">Transmembrane</keyword>
<protein>
    <submittedName>
        <fullName evidence="9">ABC transporter permease</fullName>
    </submittedName>
</protein>
<dbReference type="Gene3D" id="1.10.3720.10">
    <property type="entry name" value="MetI-like"/>
    <property type="match status" value="1"/>
</dbReference>
<gene>
    <name evidence="9" type="ORF">BIV24_04645</name>
</gene>
<keyword evidence="3" id="KW-1003">Cell membrane</keyword>
<dbReference type="PANTHER" id="PTHR43386">
    <property type="entry name" value="OLIGOPEPTIDE TRANSPORT SYSTEM PERMEASE PROTEIN APPC"/>
    <property type="match status" value="1"/>
</dbReference>
<evidence type="ECO:0000256" key="7">
    <source>
        <dbReference type="RuleBase" id="RU363032"/>
    </source>
</evidence>
<dbReference type="RefSeq" id="WP_071364856.1">
    <property type="nucleotide sequence ID" value="NZ_MLYP01000009.1"/>
</dbReference>
<evidence type="ECO:0000256" key="3">
    <source>
        <dbReference type="ARBA" id="ARBA00022475"/>
    </source>
</evidence>
<comment type="similarity">
    <text evidence="7">Belongs to the binding-protein-dependent transport system permease family.</text>
</comment>
<organism evidence="9 10">
    <name type="scientific">Streptomyces colonosanans</name>
    <dbReference type="NCBI Taxonomy" id="1428652"/>
    <lineage>
        <taxon>Bacteria</taxon>
        <taxon>Bacillati</taxon>
        <taxon>Actinomycetota</taxon>
        <taxon>Actinomycetes</taxon>
        <taxon>Kitasatosporales</taxon>
        <taxon>Streptomycetaceae</taxon>
        <taxon>Streptomyces</taxon>
    </lineage>
</organism>
<name>A0A1S2Q210_9ACTN</name>
<feature type="transmembrane region" description="Helical" evidence="7">
    <location>
        <begin position="88"/>
        <end position="111"/>
    </location>
</feature>
<proteinExistence type="inferred from homology"/>
<dbReference type="STRING" id="1428652.BIV24_04645"/>
<evidence type="ECO:0000259" key="8">
    <source>
        <dbReference type="PROSITE" id="PS50928"/>
    </source>
</evidence>
<evidence type="ECO:0000256" key="4">
    <source>
        <dbReference type="ARBA" id="ARBA00022692"/>
    </source>
</evidence>
<dbReference type="PROSITE" id="PS50928">
    <property type="entry name" value="ABC_TM1"/>
    <property type="match status" value="1"/>
</dbReference>
<dbReference type="AlphaFoldDB" id="A0A1S2Q210"/>
<reference evidence="9 10" key="1">
    <citation type="submission" date="2016-10" db="EMBL/GenBank/DDBJ databases">
        <title>Genome sequence of Streptomyces sp. MUSC 93.</title>
        <authorList>
            <person name="Lee L.-H."/>
            <person name="Ser H.-L."/>
            <person name="Law J.W.-F."/>
        </authorList>
    </citation>
    <scope>NUCLEOTIDE SEQUENCE [LARGE SCALE GENOMIC DNA]</scope>
    <source>
        <strain evidence="9 10">MUSC 93</strain>
    </source>
</reference>
<keyword evidence="6 7" id="KW-0472">Membrane</keyword>
<dbReference type="EMBL" id="MLYP01000009">
    <property type="protein sequence ID" value="OIJ99625.1"/>
    <property type="molecule type" value="Genomic_DNA"/>
</dbReference>
<keyword evidence="2 7" id="KW-0813">Transport</keyword>
<keyword evidence="5 7" id="KW-1133">Transmembrane helix</keyword>
<evidence type="ECO:0000313" key="9">
    <source>
        <dbReference type="EMBL" id="OIJ99625.1"/>
    </source>
</evidence>
<dbReference type="Proteomes" id="UP000179935">
    <property type="component" value="Unassembled WGS sequence"/>
</dbReference>
<feature type="transmembrane region" description="Helical" evidence="7">
    <location>
        <begin position="248"/>
        <end position="273"/>
    </location>
</feature>
<dbReference type="SUPFAM" id="SSF161098">
    <property type="entry name" value="MetI-like"/>
    <property type="match status" value="1"/>
</dbReference>
<accession>A0A1S2Q210</accession>
<dbReference type="GO" id="GO:0055085">
    <property type="term" value="P:transmembrane transport"/>
    <property type="evidence" value="ECO:0007669"/>
    <property type="project" value="InterPro"/>
</dbReference>
<feature type="transmembrane region" description="Helical" evidence="7">
    <location>
        <begin position="148"/>
        <end position="166"/>
    </location>
</feature>
<dbReference type="InterPro" id="IPR025966">
    <property type="entry name" value="OppC_N"/>
</dbReference>
<dbReference type="InterPro" id="IPR035906">
    <property type="entry name" value="MetI-like_sf"/>
</dbReference>
<feature type="transmembrane region" description="Helical" evidence="7">
    <location>
        <begin position="23"/>
        <end position="45"/>
    </location>
</feature>
<dbReference type="InterPro" id="IPR050366">
    <property type="entry name" value="BP-dependent_transpt_permease"/>
</dbReference>
<dbReference type="GO" id="GO:0005886">
    <property type="term" value="C:plasma membrane"/>
    <property type="evidence" value="ECO:0007669"/>
    <property type="project" value="UniProtKB-SubCell"/>
</dbReference>
<feature type="transmembrane region" description="Helical" evidence="7">
    <location>
        <begin position="123"/>
        <end position="142"/>
    </location>
</feature>
<evidence type="ECO:0000256" key="6">
    <source>
        <dbReference type="ARBA" id="ARBA00023136"/>
    </source>
</evidence>
<dbReference type="Pfam" id="PF12911">
    <property type="entry name" value="OppC_N"/>
    <property type="match status" value="1"/>
</dbReference>
<dbReference type="CDD" id="cd06261">
    <property type="entry name" value="TM_PBP2"/>
    <property type="match status" value="1"/>
</dbReference>
<evidence type="ECO:0000256" key="1">
    <source>
        <dbReference type="ARBA" id="ARBA00004651"/>
    </source>
</evidence>
<comment type="subcellular location">
    <subcellularLocation>
        <location evidence="1 7">Cell membrane</location>
        <topology evidence="1 7">Multi-pass membrane protein</topology>
    </subcellularLocation>
</comment>
<dbReference type="InterPro" id="IPR000515">
    <property type="entry name" value="MetI-like"/>
</dbReference>
<evidence type="ECO:0000256" key="5">
    <source>
        <dbReference type="ARBA" id="ARBA00022989"/>
    </source>
</evidence>
<comment type="caution">
    <text evidence="9">The sequence shown here is derived from an EMBL/GenBank/DDBJ whole genome shotgun (WGS) entry which is preliminary data.</text>
</comment>
<dbReference type="Pfam" id="PF00528">
    <property type="entry name" value="BPD_transp_1"/>
    <property type="match status" value="1"/>
</dbReference>
<evidence type="ECO:0000313" key="10">
    <source>
        <dbReference type="Proteomes" id="UP000179935"/>
    </source>
</evidence>